<proteinExistence type="predicted"/>
<evidence type="ECO:0000313" key="2">
    <source>
        <dbReference type="Proteomes" id="UP000076738"/>
    </source>
</evidence>
<evidence type="ECO:0000313" key="1">
    <source>
        <dbReference type="EMBL" id="KZO98596.1"/>
    </source>
</evidence>
<reference evidence="1 2" key="1">
    <citation type="journal article" date="2016" name="Mol. Biol. Evol.">
        <title>Comparative Genomics of Early-Diverging Mushroom-Forming Fungi Provides Insights into the Origins of Lignocellulose Decay Capabilities.</title>
        <authorList>
            <person name="Nagy L.G."/>
            <person name="Riley R."/>
            <person name="Tritt A."/>
            <person name="Adam C."/>
            <person name="Daum C."/>
            <person name="Floudas D."/>
            <person name="Sun H."/>
            <person name="Yadav J.S."/>
            <person name="Pangilinan J."/>
            <person name="Larsson K.H."/>
            <person name="Matsuura K."/>
            <person name="Barry K."/>
            <person name="Labutti K."/>
            <person name="Kuo R."/>
            <person name="Ohm R.A."/>
            <person name="Bhattacharya S.S."/>
            <person name="Shirouzu T."/>
            <person name="Yoshinaga Y."/>
            <person name="Martin F.M."/>
            <person name="Grigoriev I.V."/>
            <person name="Hibbett D.S."/>
        </authorList>
    </citation>
    <scope>NUCLEOTIDE SEQUENCE [LARGE SCALE GENOMIC DNA]</scope>
    <source>
        <strain evidence="1 2">TUFC12733</strain>
    </source>
</reference>
<gene>
    <name evidence="1" type="ORF">CALVIDRAFT_29154</name>
</gene>
<protein>
    <submittedName>
        <fullName evidence="1">Uncharacterized protein</fullName>
    </submittedName>
</protein>
<organism evidence="1 2">
    <name type="scientific">Calocera viscosa (strain TUFC12733)</name>
    <dbReference type="NCBI Taxonomy" id="1330018"/>
    <lineage>
        <taxon>Eukaryota</taxon>
        <taxon>Fungi</taxon>
        <taxon>Dikarya</taxon>
        <taxon>Basidiomycota</taxon>
        <taxon>Agaricomycotina</taxon>
        <taxon>Dacrymycetes</taxon>
        <taxon>Dacrymycetales</taxon>
        <taxon>Dacrymycetaceae</taxon>
        <taxon>Calocera</taxon>
    </lineage>
</organism>
<accession>A0A167PAV0</accession>
<name>A0A167PAV0_CALVF</name>
<dbReference type="Proteomes" id="UP000076738">
    <property type="component" value="Unassembled WGS sequence"/>
</dbReference>
<dbReference type="EMBL" id="KV417275">
    <property type="protein sequence ID" value="KZO98596.1"/>
    <property type="molecule type" value="Genomic_DNA"/>
</dbReference>
<keyword evidence="2" id="KW-1185">Reference proteome</keyword>
<sequence>MDYEEGLPGSPRNQALRTSHLILISALGRSTRKRPPIPPSRHQLLLSPQMRPKTRGPVWACLAPSNGAPAAFISSTSGRTRPGALLMGGGLQRQMRTVGEPVNSNRAALRHSDNPAFLPAATPLLLEGMFQMGYSPDFPRKRSAPRYSKEAAARSPVLARQRSGVFHPICGCFQRA</sequence>
<dbReference type="AlphaFoldDB" id="A0A167PAV0"/>